<proteinExistence type="predicted"/>
<evidence type="ECO:0008006" key="3">
    <source>
        <dbReference type="Google" id="ProtNLM"/>
    </source>
</evidence>
<sequence>MPKEIAAGFFDKVLVTEDHYIFADYDMSQKIFVLDKEFKLVSTISKYGEGPGEYQLMMAVDYNEEMEAIEILTQKNILRYSTDGKYIESVKVPFTFGSFIHYSGDDYLIYNKNPQESTNENKSSFALWNSKSNKFSSIVTHETNELAGSFMERSNFYKFNNEIFATQIFLDTLYKIGKSNQVTRYYLNFDNKNLPYEYVKFDSKGSIQSILDNEEFMKDYAFHYPTLLISDHFLIDRYIKDNIFYFFILNKGNGKVLSGDSFVNDIDSGTNYLRPLFIDNSNNLYTIHQYEELKRLTNDSSNENSRFSKFVNSLDPETGFVVVQYTLKDF</sequence>
<name>S2DHI3_INDAL</name>
<comment type="caution">
    <text evidence="1">The sequence shown here is derived from an EMBL/GenBank/DDBJ whole genome shotgun (WGS) entry which is preliminary data.</text>
</comment>
<dbReference type="STRING" id="1189612.A33Q_4589"/>
<dbReference type="EMBL" id="ALWO02000054">
    <property type="protein sequence ID" value="EOZ91521.1"/>
    <property type="molecule type" value="Genomic_DNA"/>
</dbReference>
<dbReference type="AlphaFoldDB" id="S2DHI3"/>
<gene>
    <name evidence="1" type="ORF">A33Q_4589</name>
</gene>
<dbReference type="eggNOG" id="ENOG5033VH4">
    <property type="taxonomic scope" value="Bacteria"/>
</dbReference>
<keyword evidence="2" id="KW-1185">Reference proteome</keyword>
<accession>S2DHI3</accession>
<evidence type="ECO:0000313" key="1">
    <source>
        <dbReference type="EMBL" id="EOZ91521.1"/>
    </source>
</evidence>
<protein>
    <recommendedName>
        <fullName evidence="3">6-bladed beta-propeller protein</fullName>
    </recommendedName>
</protein>
<reference evidence="1 2" key="1">
    <citation type="journal article" date="2013" name="Genome Announc.">
        <title>Draft Genome Sequence of Indibacter alkaliphilus Strain LW1T, Isolated from Lonar Lake, a Haloalkaline Lake in the Buldana District of Maharashtra, India.</title>
        <authorList>
            <person name="Singh A."/>
            <person name="Kumar Jangir P."/>
            <person name="Sharma R."/>
            <person name="Singh A."/>
            <person name="Kumar Pinnaka A."/>
            <person name="Shivaji S."/>
        </authorList>
    </citation>
    <scope>NUCLEOTIDE SEQUENCE [LARGE SCALE GENOMIC DNA]</scope>
    <source>
        <strain evidence="2">CCUG 57479 / KCTC 22604 / LW1</strain>
    </source>
</reference>
<dbReference type="Proteomes" id="UP000006073">
    <property type="component" value="Unassembled WGS sequence"/>
</dbReference>
<organism evidence="1 2">
    <name type="scientific">Indibacter alkaliphilus (strain CCUG 57479 / KCTC 22604 / LW1)</name>
    <dbReference type="NCBI Taxonomy" id="1189612"/>
    <lineage>
        <taxon>Bacteria</taxon>
        <taxon>Pseudomonadati</taxon>
        <taxon>Bacteroidota</taxon>
        <taxon>Cytophagia</taxon>
        <taxon>Cytophagales</taxon>
        <taxon>Cyclobacteriaceae</taxon>
    </lineage>
</organism>
<evidence type="ECO:0000313" key="2">
    <source>
        <dbReference type="Proteomes" id="UP000006073"/>
    </source>
</evidence>
<dbReference type="Pfam" id="PF17170">
    <property type="entry name" value="DUF5128"/>
    <property type="match status" value="1"/>
</dbReference>